<proteinExistence type="predicted"/>
<accession>A0A511DBD5</accession>
<evidence type="ECO:0008006" key="4">
    <source>
        <dbReference type="Google" id="ProtNLM"/>
    </source>
</evidence>
<feature type="transmembrane region" description="Helical" evidence="1">
    <location>
        <begin position="156"/>
        <end position="176"/>
    </location>
</feature>
<evidence type="ECO:0000256" key="1">
    <source>
        <dbReference type="SAM" id="Phobius"/>
    </source>
</evidence>
<dbReference type="EMBL" id="BJVJ01000006">
    <property type="protein sequence ID" value="GEL22120.1"/>
    <property type="molecule type" value="Genomic_DNA"/>
</dbReference>
<organism evidence="2 3">
    <name type="scientific">Pseudonocardia sulfidoxydans NBRC 16205</name>
    <dbReference type="NCBI Taxonomy" id="1223511"/>
    <lineage>
        <taxon>Bacteria</taxon>
        <taxon>Bacillati</taxon>
        <taxon>Actinomycetota</taxon>
        <taxon>Actinomycetes</taxon>
        <taxon>Pseudonocardiales</taxon>
        <taxon>Pseudonocardiaceae</taxon>
        <taxon>Pseudonocardia</taxon>
    </lineage>
</organism>
<name>A0A511DBD5_9PSEU</name>
<evidence type="ECO:0000313" key="2">
    <source>
        <dbReference type="EMBL" id="GEL22120.1"/>
    </source>
</evidence>
<sequence length="197" mass="21197">MTNSDLLWPGRRSLRPELFGTLLDSGLVSGSGSELIEAVGSTLRAARSWLRGHKPECVAGFAVLVTVLVVLAFVGAFLDDRAIAANRAFTTATVLDGSNFSHTLVRFTLPDGQAVVPERGVMYPRGLEPGSTIIVEYSAEKPSLVRVAGRSALNRLPVLVGVAVGVWVVFGSWAWWLRRRRSERAGVGDQAVDVARV</sequence>
<reference evidence="2 3" key="1">
    <citation type="submission" date="2019-07" db="EMBL/GenBank/DDBJ databases">
        <title>Whole genome shotgun sequence of Pseudonocardia sulfidoxydans NBRC 16205.</title>
        <authorList>
            <person name="Hosoyama A."/>
            <person name="Uohara A."/>
            <person name="Ohji S."/>
            <person name="Ichikawa N."/>
        </authorList>
    </citation>
    <scope>NUCLEOTIDE SEQUENCE [LARGE SCALE GENOMIC DNA]</scope>
    <source>
        <strain evidence="2 3">NBRC 16205</strain>
    </source>
</reference>
<keyword evidence="1" id="KW-1133">Transmembrane helix</keyword>
<evidence type="ECO:0000313" key="3">
    <source>
        <dbReference type="Proteomes" id="UP000321685"/>
    </source>
</evidence>
<feature type="transmembrane region" description="Helical" evidence="1">
    <location>
        <begin position="57"/>
        <end position="78"/>
    </location>
</feature>
<keyword evidence="3" id="KW-1185">Reference proteome</keyword>
<keyword evidence="1" id="KW-0812">Transmembrane</keyword>
<keyword evidence="1" id="KW-0472">Membrane</keyword>
<dbReference type="Proteomes" id="UP000321685">
    <property type="component" value="Unassembled WGS sequence"/>
</dbReference>
<dbReference type="AlphaFoldDB" id="A0A511DBD5"/>
<gene>
    <name evidence="2" type="ORF">PSU4_10740</name>
</gene>
<protein>
    <recommendedName>
        <fullName evidence="4">DUF3592 domain-containing protein</fullName>
    </recommendedName>
</protein>
<comment type="caution">
    <text evidence="2">The sequence shown here is derived from an EMBL/GenBank/DDBJ whole genome shotgun (WGS) entry which is preliminary data.</text>
</comment>